<dbReference type="EMBL" id="JACWLN010000007">
    <property type="protein sequence ID" value="MBD1261799.1"/>
    <property type="molecule type" value="Genomic_DNA"/>
</dbReference>
<evidence type="ECO:0000313" key="3">
    <source>
        <dbReference type="Proteomes" id="UP000245667"/>
    </source>
</evidence>
<evidence type="ECO:0000313" key="1">
    <source>
        <dbReference type="EMBL" id="MBD1261799.1"/>
    </source>
</evidence>
<evidence type="ECO:0000313" key="2">
    <source>
        <dbReference type="EMBL" id="PWK22162.1"/>
    </source>
</evidence>
<dbReference type="AlphaFoldDB" id="A0A316DXU3"/>
<dbReference type="RefSeq" id="WP_109652451.1">
    <property type="nucleotide sequence ID" value="NZ_JACWLN010000007.1"/>
</dbReference>
<gene>
    <name evidence="1" type="ORF">HZY62_14430</name>
    <name evidence="2" type="ORF">LX92_03079</name>
</gene>
<keyword evidence="4" id="KW-1185">Reference proteome</keyword>
<dbReference type="Proteomes" id="UP000245667">
    <property type="component" value="Unassembled WGS sequence"/>
</dbReference>
<accession>A0A316DXU3</accession>
<dbReference type="EMBL" id="QGGQ01000008">
    <property type="protein sequence ID" value="PWK22162.1"/>
    <property type="molecule type" value="Genomic_DNA"/>
</dbReference>
<organism evidence="2 3">
    <name type="scientific">Maribacter polysiphoniae</name>
    <dbReference type="NCBI Taxonomy" id="429344"/>
    <lineage>
        <taxon>Bacteria</taxon>
        <taxon>Pseudomonadati</taxon>
        <taxon>Bacteroidota</taxon>
        <taxon>Flavobacteriia</taxon>
        <taxon>Flavobacteriales</taxon>
        <taxon>Flavobacteriaceae</taxon>
        <taxon>Maribacter</taxon>
    </lineage>
</organism>
<dbReference type="Proteomes" id="UP000651837">
    <property type="component" value="Unassembled WGS sequence"/>
</dbReference>
<sequence>MKKQFLLFTLLLITGFSYGQIESGLLFGLTKGTTAEINAISGMEEGQMLYNTDTQEIYVYDGSAWVKSSNSNWLQNGNTSSNGSFLGTTNDVAMDIKSNNISMLQFGRRQTLGLTQSYPDYNDNDQYLTYVKGNNGTSALQFQADAADFYKPMFFTDSNGNFRLKGSAAQTDLFEIGSTGTSNNGEVEFIIGDDGAEPFVFKRYDYRDQLKKELFRIQGSSNAQTAKPRVGINTGQLANSTLEVNGSVATAIASPSSSLTLDETHHTVIITSNSSITLPAANSCEGRTYIVKNTYGSAINISTYVDNTGTNSTSVPSNSVVQLQSNGSVWHSVTPGTPTITYSQTFSGRAYFYNNTWYSPNQTYGLGLYWNQSHGTSSSPSYNTTGLAGLPITRNETLIKFVMKNDFNGNPSGTQYINLSVLRNGSFINIGTYTITGGSTNITMSNQDVNFELQENDLLVWACRSISGINRFSYASITFEFGY</sequence>
<evidence type="ECO:0000313" key="4">
    <source>
        <dbReference type="Proteomes" id="UP000651837"/>
    </source>
</evidence>
<dbReference type="OrthoDB" id="1396884at2"/>
<reference evidence="2 3" key="1">
    <citation type="submission" date="2018-05" db="EMBL/GenBank/DDBJ databases">
        <title>Genomic Encyclopedia of Archaeal and Bacterial Type Strains, Phase II (KMG-II): from individual species to whole genera.</title>
        <authorList>
            <person name="Goeker M."/>
        </authorList>
    </citation>
    <scope>NUCLEOTIDE SEQUENCE [LARGE SCALE GENOMIC DNA]</scope>
    <source>
        <strain evidence="2 3">DSM 23514</strain>
    </source>
</reference>
<reference evidence="1 4" key="2">
    <citation type="submission" date="2020-07" db="EMBL/GenBank/DDBJ databases">
        <title>The draft genome sequence of Maribacter polysiphoniae KCTC 22021.</title>
        <authorList>
            <person name="Mu L."/>
        </authorList>
    </citation>
    <scope>NUCLEOTIDE SEQUENCE [LARGE SCALE GENOMIC DNA]</scope>
    <source>
        <strain evidence="1 4">KCTC 22021</strain>
    </source>
</reference>
<protein>
    <submittedName>
        <fullName evidence="2">Uncharacterized protein</fullName>
    </submittedName>
</protein>
<name>A0A316DXU3_9FLAO</name>
<comment type="caution">
    <text evidence="2">The sequence shown here is derived from an EMBL/GenBank/DDBJ whole genome shotgun (WGS) entry which is preliminary data.</text>
</comment>
<proteinExistence type="predicted"/>